<keyword evidence="1" id="KW-0472">Membrane</keyword>
<dbReference type="RefSeq" id="WP_188528607.1">
    <property type="nucleotide sequence ID" value="NZ_BMGR01000001.1"/>
</dbReference>
<feature type="transmembrane region" description="Helical" evidence="1">
    <location>
        <begin position="40"/>
        <end position="60"/>
    </location>
</feature>
<keyword evidence="1" id="KW-0812">Transmembrane</keyword>
<proteinExistence type="predicted"/>
<reference evidence="3" key="1">
    <citation type="journal article" date="2014" name="Int. J. Syst. Evol. Microbiol.">
        <title>Complete genome sequence of Corynebacterium casei LMG S-19264T (=DSM 44701T), isolated from a smear-ripened cheese.</title>
        <authorList>
            <consortium name="US DOE Joint Genome Institute (JGI-PGF)"/>
            <person name="Walter F."/>
            <person name="Albersmeier A."/>
            <person name="Kalinowski J."/>
            <person name="Ruckert C."/>
        </authorList>
    </citation>
    <scope>NUCLEOTIDE SEQUENCE</scope>
    <source>
        <strain evidence="3">CGMCC 1.12987</strain>
    </source>
</reference>
<feature type="transmembrane region" description="Helical" evidence="1">
    <location>
        <begin position="117"/>
        <end position="138"/>
    </location>
</feature>
<gene>
    <name evidence="3" type="ORF">GCM10010916_04590</name>
</gene>
<feature type="transmembrane region" description="Helical" evidence="1">
    <location>
        <begin position="144"/>
        <end position="163"/>
    </location>
</feature>
<keyword evidence="1" id="KW-1133">Transmembrane helix</keyword>
<name>A0A917CIZ4_9BACL</name>
<dbReference type="Pfam" id="PF13559">
    <property type="entry name" value="DUF4129"/>
    <property type="match status" value="1"/>
</dbReference>
<dbReference type="AlphaFoldDB" id="A0A917CIZ4"/>
<dbReference type="Proteomes" id="UP000644756">
    <property type="component" value="Unassembled WGS sequence"/>
</dbReference>
<feature type="transmembrane region" description="Helical" evidence="1">
    <location>
        <begin position="65"/>
        <end position="82"/>
    </location>
</feature>
<feature type="transmembrane region" description="Helical" evidence="1">
    <location>
        <begin position="265"/>
        <end position="285"/>
    </location>
</feature>
<feature type="domain" description="Protein-glutamine gamma-glutamyltransferase-like C-terminal" evidence="2">
    <location>
        <begin position="361"/>
        <end position="425"/>
    </location>
</feature>
<feature type="transmembrane region" description="Helical" evidence="1">
    <location>
        <begin position="191"/>
        <end position="209"/>
    </location>
</feature>
<evidence type="ECO:0000313" key="4">
    <source>
        <dbReference type="Proteomes" id="UP000644756"/>
    </source>
</evidence>
<evidence type="ECO:0000256" key="1">
    <source>
        <dbReference type="SAM" id="Phobius"/>
    </source>
</evidence>
<comment type="caution">
    <text evidence="3">The sequence shown here is derived from an EMBL/GenBank/DDBJ whole genome shotgun (WGS) entry which is preliminary data.</text>
</comment>
<sequence>MNKTLSSAGASIVKGAVELLMFLPAVLVILVYVIVEPVKWLWLGSLPLLYGIGYAGNVFFGLNRYIKILLFAAPLAFGYVYLLFDSLMSWILLGVMSMIALQRGVKMNGTVWRQQFGLQNYIIGLVVYFATSVILRLVDGFEPYLPLLTWFGIAALSVTLYVLNTHNIYQETFSNVAAPAVSSSVWWHNRLQIVMLLAIALVITLFQKIEQGLLWLRDRIRAWLQGIGSEPEELVQPSAQEQLPPQLPQMEPAEPSKFMIWLEKIGMVLVYLFLAALALVLLYQIGKRAPVLFMKLYRVITRLFNKETEQQSKEGFVDEVETLFELKGWKERLADKLGQRRMKARSQWSDNLSNEEKVRYLYRQWLTRLIKNGYKRKTYHTPKETMREIERSNKQYQSTSGEFLSLYEQARYGHKDVSDQEVRSVKKFVEEARQNQ</sequence>
<protein>
    <recommendedName>
        <fullName evidence="2">Protein-glutamine gamma-glutamyltransferase-like C-terminal domain-containing protein</fullName>
    </recommendedName>
</protein>
<evidence type="ECO:0000259" key="2">
    <source>
        <dbReference type="Pfam" id="PF13559"/>
    </source>
</evidence>
<keyword evidence="4" id="KW-1185">Reference proteome</keyword>
<organism evidence="3 4">
    <name type="scientific">Paenibacillus abyssi</name>
    <dbReference type="NCBI Taxonomy" id="1340531"/>
    <lineage>
        <taxon>Bacteria</taxon>
        <taxon>Bacillati</taxon>
        <taxon>Bacillota</taxon>
        <taxon>Bacilli</taxon>
        <taxon>Bacillales</taxon>
        <taxon>Paenibacillaceae</taxon>
        <taxon>Paenibacillus</taxon>
    </lineage>
</organism>
<accession>A0A917CIZ4</accession>
<dbReference type="EMBL" id="BMGR01000001">
    <property type="protein sequence ID" value="GGF90284.1"/>
    <property type="molecule type" value="Genomic_DNA"/>
</dbReference>
<reference evidence="3" key="2">
    <citation type="submission" date="2020-09" db="EMBL/GenBank/DDBJ databases">
        <authorList>
            <person name="Sun Q."/>
            <person name="Zhou Y."/>
        </authorList>
    </citation>
    <scope>NUCLEOTIDE SEQUENCE</scope>
    <source>
        <strain evidence="3">CGMCC 1.12987</strain>
    </source>
</reference>
<dbReference type="InterPro" id="IPR025403">
    <property type="entry name" value="TgpA-like_C"/>
</dbReference>
<feature type="transmembrane region" description="Helical" evidence="1">
    <location>
        <begin position="12"/>
        <end position="34"/>
    </location>
</feature>
<evidence type="ECO:0000313" key="3">
    <source>
        <dbReference type="EMBL" id="GGF90284.1"/>
    </source>
</evidence>